<dbReference type="InterPro" id="IPR002123">
    <property type="entry name" value="Plipid/glycerol_acylTrfase"/>
</dbReference>
<keyword evidence="1 5" id="KW-0808">Transferase</keyword>
<dbReference type="Pfam" id="PF01553">
    <property type="entry name" value="Acyltransferase"/>
    <property type="match status" value="1"/>
</dbReference>
<evidence type="ECO:0000259" key="4">
    <source>
        <dbReference type="SMART" id="SM00563"/>
    </source>
</evidence>
<dbReference type="CDD" id="cd07989">
    <property type="entry name" value="LPLAT_AGPAT-like"/>
    <property type="match status" value="1"/>
</dbReference>
<dbReference type="SUPFAM" id="SSF69593">
    <property type="entry name" value="Glycerol-3-phosphate (1)-acyltransferase"/>
    <property type="match status" value="1"/>
</dbReference>
<sequence>MSGATGAPPGAPSAFKGRSTPRKMSRRYDLFRLFMIALCRVLFGLTIHGMEKVPKTGPLVVAANHRQYPDPVLVCMAVPRRMQWMGKKQLYEPPYKRFFEFIGSFPVDREGGGRAGVKIALGYLAEGWALGIFPEGTHKDDGTAREAKSGAVMLAIRGEAPVVPVYVGKIPGPLARLRGERLRLIVGDPIQLSPDLRGGKAYREAADGVLRTIYALPKGDRQ</sequence>
<protein>
    <submittedName>
        <fullName evidence="5">Acyl-CoA:1-acyl-sn-glycerol-3-phosphate acyltransferase</fullName>
        <ecNumber evidence="5">2.3.1.51</ecNumber>
    </submittedName>
</protein>
<feature type="region of interest" description="Disordered" evidence="3">
    <location>
        <begin position="1"/>
        <end position="20"/>
    </location>
</feature>
<dbReference type="PANTHER" id="PTHR10434:SF11">
    <property type="entry name" value="1-ACYL-SN-GLYCEROL-3-PHOSPHATE ACYLTRANSFERASE"/>
    <property type="match status" value="1"/>
</dbReference>
<reference evidence="5" key="1">
    <citation type="submission" date="2020-02" db="EMBL/GenBank/DDBJ databases">
        <authorList>
            <person name="Meier V. D."/>
        </authorList>
    </citation>
    <scope>NUCLEOTIDE SEQUENCE</scope>
    <source>
        <strain evidence="5">AVDCRST_MAG05</strain>
    </source>
</reference>
<keyword evidence="2 5" id="KW-0012">Acyltransferase</keyword>
<gene>
    <name evidence="5" type="ORF">AVDCRST_MAG05-5218</name>
</gene>
<evidence type="ECO:0000256" key="2">
    <source>
        <dbReference type="ARBA" id="ARBA00023315"/>
    </source>
</evidence>
<dbReference type="GO" id="GO:0003841">
    <property type="term" value="F:1-acylglycerol-3-phosphate O-acyltransferase activity"/>
    <property type="evidence" value="ECO:0007669"/>
    <property type="project" value="UniProtKB-EC"/>
</dbReference>
<dbReference type="EMBL" id="CADCVM010000555">
    <property type="protein sequence ID" value="CAA9539279.1"/>
    <property type="molecule type" value="Genomic_DNA"/>
</dbReference>
<dbReference type="SMART" id="SM00563">
    <property type="entry name" value="PlsC"/>
    <property type="match status" value="1"/>
</dbReference>
<dbReference type="GO" id="GO:0006654">
    <property type="term" value="P:phosphatidic acid biosynthetic process"/>
    <property type="evidence" value="ECO:0007669"/>
    <property type="project" value="TreeGrafter"/>
</dbReference>
<dbReference type="EC" id="2.3.1.51" evidence="5"/>
<dbReference type="PANTHER" id="PTHR10434">
    <property type="entry name" value="1-ACYL-SN-GLYCEROL-3-PHOSPHATE ACYLTRANSFERASE"/>
    <property type="match status" value="1"/>
</dbReference>
<evidence type="ECO:0000313" key="5">
    <source>
        <dbReference type="EMBL" id="CAA9539279.1"/>
    </source>
</evidence>
<organism evidence="5">
    <name type="scientific">uncultured Rubrobacteraceae bacterium</name>
    <dbReference type="NCBI Taxonomy" id="349277"/>
    <lineage>
        <taxon>Bacteria</taxon>
        <taxon>Bacillati</taxon>
        <taxon>Actinomycetota</taxon>
        <taxon>Rubrobacteria</taxon>
        <taxon>Rubrobacterales</taxon>
        <taxon>Rubrobacteraceae</taxon>
        <taxon>environmental samples</taxon>
    </lineage>
</organism>
<feature type="domain" description="Phospholipid/glycerol acyltransferase" evidence="4">
    <location>
        <begin position="59"/>
        <end position="170"/>
    </location>
</feature>
<accession>A0A6J4U3X5</accession>
<proteinExistence type="predicted"/>
<evidence type="ECO:0000256" key="3">
    <source>
        <dbReference type="SAM" id="MobiDB-lite"/>
    </source>
</evidence>
<evidence type="ECO:0000256" key="1">
    <source>
        <dbReference type="ARBA" id="ARBA00022679"/>
    </source>
</evidence>
<name>A0A6J4U3X5_9ACTN</name>
<dbReference type="AlphaFoldDB" id="A0A6J4U3X5"/>